<accession>A0A151MF09</accession>
<dbReference type="Proteomes" id="UP000050525">
    <property type="component" value="Unassembled WGS sequence"/>
</dbReference>
<reference evidence="11 12" key="1">
    <citation type="journal article" date="2012" name="Genome Biol.">
        <title>Sequencing three crocodilian genomes to illuminate the evolution of archosaurs and amniotes.</title>
        <authorList>
            <person name="St John J.A."/>
            <person name="Braun E.L."/>
            <person name="Isberg S.R."/>
            <person name="Miles L.G."/>
            <person name="Chong A.Y."/>
            <person name="Gongora J."/>
            <person name="Dalzell P."/>
            <person name="Moran C."/>
            <person name="Bed'hom B."/>
            <person name="Abzhanov A."/>
            <person name="Burgess S.C."/>
            <person name="Cooksey A.M."/>
            <person name="Castoe T.A."/>
            <person name="Crawford N.G."/>
            <person name="Densmore L.D."/>
            <person name="Drew J.C."/>
            <person name="Edwards S.V."/>
            <person name="Faircloth B.C."/>
            <person name="Fujita M.K."/>
            <person name="Greenwold M.J."/>
            <person name="Hoffmann F.G."/>
            <person name="Howard J.M."/>
            <person name="Iguchi T."/>
            <person name="Janes D.E."/>
            <person name="Khan S.Y."/>
            <person name="Kohno S."/>
            <person name="de Koning A.J."/>
            <person name="Lance S.L."/>
            <person name="McCarthy F.M."/>
            <person name="McCormack J.E."/>
            <person name="Merchant M.E."/>
            <person name="Peterson D.G."/>
            <person name="Pollock D.D."/>
            <person name="Pourmand N."/>
            <person name="Raney B.J."/>
            <person name="Roessler K.A."/>
            <person name="Sanford J.R."/>
            <person name="Sawyer R.H."/>
            <person name="Schmidt C.J."/>
            <person name="Triplett E.W."/>
            <person name="Tuberville T.D."/>
            <person name="Venegas-Anaya M."/>
            <person name="Howard J.T."/>
            <person name="Jarvis E.D."/>
            <person name="Guillette L.J.Jr."/>
            <person name="Glenn T.C."/>
            <person name="Green R.E."/>
            <person name="Ray D.A."/>
        </authorList>
    </citation>
    <scope>NUCLEOTIDE SEQUENCE [LARGE SCALE GENOMIC DNA]</scope>
    <source>
        <strain evidence="11">KSC_2009_1</strain>
    </source>
</reference>
<dbReference type="AlphaFoldDB" id="A0A151MF09"/>
<dbReference type="SUPFAM" id="SSF48452">
    <property type="entry name" value="TPR-like"/>
    <property type="match status" value="1"/>
</dbReference>
<dbReference type="Gene3D" id="3.10.20.90">
    <property type="entry name" value="Phosphatidylinositol 3-kinase Catalytic Subunit, Chain A, domain 1"/>
    <property type="match status" value="1"/>
</dbReference>
<dbReference type="PANTHER" id="PTHR15175:SF4">
    <property type="entry name" value="NADPH OXIDASE ACTIVATOR 1"/>
    <property type="match status" value="1"/>
</dbReference>
<dbReference type="KEGG" id="amj:102566068"/>
<dbReference type="Pfam" id="PF00564">
    <property type="entry name" value="PB1"/>
    <property type="match status" value="1"/>
</dbReference>
<comment type="caution">
    <text evidence="11">The sequence shown here is derived from an EMBL/GenBank/DDBJ whole genome shotgun (WGS) entry which is preliminary data.</text>
</comment>
<dbReference type="RefSeq" id="XP_019331485.1">
    <property type="nucleotide sequence ID" value="XM_019475940.2"/>
</dbReference>
<dbReference type="OrthoDB" id="5983572at2759"/>
<sequence>MAYRDLVRGWHEGVLAVDKGDWESALKIFSSIEEPSARICFNIGCVHLLTGNLEGAVQAFDQTVTKDNRLAVGFFQRGFVCLQLDKYEEALYDSRMALTLLRYNPFIDYKQLGLRHMLYAWEVLYNIAAAQCRLGQWQEAKVTLENAIIQRPEGRTMSLDLALKRIQEHLFLDPMQIPPGEFFRPRKKEVEQLDSKDFLGKPKVISSVIPNDEYIGFEPLRPQTKGFYKPSVDAVQDCDSGYYRVLGHYYPKDSEEVALKASSLVFVLTKDTDGWATVIHNGQKLCVPTSLLEPVHAPKADKWKIDNGIPLPPDKVPPSRPHLKQKDKQQPGSTEGEGINADDANSQTNFMQVPLFPKEASFTVDGAILLKVHCSYTIAVQVSEALSLSDLRSLLKEKFCQDAEHGKLSYRHSSSGELIAVSGEEDLGKMWQQVMDGKLTLWCQGPDSCSDRPVLYQMVAEYKYIAEGPEDLEFNEGDTLDILAEVNEDWLEGRCNGKIGIFPKCFAVRARMDPAQP</sequence>
<protein>
    <submittedName>
        <fullName evidence="11">NADPH oxidase activator 1 isoform B</fullName>
    </submittedName>
</protein>
<comment type="subcellular location">
    <subcellularLocation>
        <location evidence="1">Cytoplasm</location>
    </subcellularLocation>
</comment>
<dbReference type="InterPro" id="IPR001452">
    <property type="entry name" value="SH3_domain"/>
</dbReference>
<evidence type="ECO:0000256" key="1">
    <source>
        <dbReference type="ARBA" id="ARBA00004496"/>
    </source>
</evidence>
<feature type="region of interest" description="Disordered" evidence="8">
    <location>
        <begin position="303"/>
        <end position="344"/>
    </location>
</feature>
<feature type="compositionally biased region" description="Pro residues" evidence="8">
    <location>
        <begin position="310"/>
        <end position="320"/>
    </location>
</feature>
<evidence type="ECO:0000256" key="4">
    <source>
        <dbReference type="ARBA" id="ARBA00022490"/>
    </source>
</evidence>
<dbReference type="GO" id="GO:0042554">
    <property type="term" value="P:superoxide anion generation"/>
    <property type="evidence" value="ECO:0007669"/>
    <property type="project" value="TreeGrafter"/>
</dbReference>
<evidence type="ECO:0000256" key="5">
    <source>
        <dbReference type="ARBA" id="ARBA00022737"/>
    </source>
</evidence>
<dbReference type="GeneID" id="102566068"/>
<dbReference type="InterPro" id="IPR051864">
    <property type="entry name" value="NCF2_NOXA1"/>
</dbReference>
<dbReference type="SMART" id="SM00666">
    <property type="entry name" value="PB1"/>
    <property type="match status" value="1"/>
</dbReference>
<dbReference type="PROSITE" id="PS51745">
    <property type="entry name" value="PB1"/>
    <property type="match status" value="1"/>
</dbReference>
<dbReference type="InterPro" id="IPR053793">
    <property type="entry name" value="PB1-like"/>
</dbReference>
<dbReference type="STRING" id="8496.A0A151MF09"/>
<dbReference type="GO" id="GO:0016176">
    <property type="term" value="F:superoxide-generating NADPH oxidase activator activity"/>
    <property type="evidence" value="ECO:0007669"/>
    <property type="project" value="TreeGrafter"/>
</dbReference>
<dbReference type="SUPFAM" id="SSF54277">
    <property type="entry name" value="CAD &amp; PB1 domains"/>
    <property type="match status" value="1"/>
</dbReference>
<dbReference type="Gene3D" id="1.25.40.10">
    <property type="entry name" value="Tetratricopeptide repeat domain"/>
    <property type="match status" value="1"/>
</dbReference>
<organism evidence="11 12">
    <name type="scientific">Alligator mississippiensis</name>
    <name type="common">American alligator</name>
    <dbReference type="NCBI Taxonomy" id="8496"/>
    <lineage>
        <taxon>Eukaryota</taxon>
        <taxon>Metazoa</taxon>
        <taxon>Chordata</taxon>
        <taxon>Craniata</taxon>
        <taxon>Vertebrata</taxon>
        <taxon>Euteleostomi</taxon>
        <taxon>Archelosauria</taxon>
        <taxon>Archosauria</taxon>
        <taxon>Crocodylia</taxon>
        <taxon>Alligatoridae</taxon>
        <taxon>Alligatorinae</taxon>
        <taxon>Alligator</taxon>
    </lineage>
</organism>
<gene>
    <name evidence="11" type="primary">NOXA1</name>
    <name evidence="11" type="ORF">Y1Q_0005543</name>
</gene>
<dbReference type="InterPro" id="IPR000270">
    <property type="entry name" value="PB1_dom"/>
</dbReference>
<dbReference type="EMBL" id="AKHW03006215">
    <property type="protein sequence ID" value="KYO23079.1"/>
    <property type="molecule type" value="Genomic_DNA"/>
</dbReference>
<keyword evidence="3 7" id="KW-0728">SH3 domain</keyword>
<dbReference type="InterPro" id="IPR011990">
    <property type="entry name" value="TPR-like_helical_dom_sf"/>
</dbReference>
<evidence type="ECO:0000313" key="11">
    <source>
        <dbReference type="EMBL" id="KYO23079.1"/>
    </source>
</evidence>
<keyword evidence="4" id="KW-0963">Cytoplasm</keyword>
<dbReference type="Gene3D" id="2.30.30.40">
    <property type="entry name" value="SH3 Domains"/>
    <property type="match status" value="2"/>
</dbReference>
<keyword evidence="6" id="KW-0802">TPR repeat</keyword>
<evidence type="ECO:0000256" key="7">
    <source>
        <dbReference type="PROSITE-ProRule" id="PRU00192"/>
    </source>
</evidence>
<keyword evidence="12" id="KW-1185">Reference proteome</keyword>
<dbReference type="FunFam" id="2.30.30.40:FF:000212">
    <property type="entry name" value="NADPH oxidase activator 1"/>
    <property type="match status" value="1"/>
</dbReference>
<comment type="similarity">
    <text evidence="2">Belongs to the NCF2/NOXA1 family.</text>
</comment>
<dbReference type="SMART" id="SM00028">
    <property type="entry name" value="TPR"/>
    <property type="match status" value="3"/>
</dbReference>
<name>A0A151MF09_ALLMI</name>
<dbReference type="FunFam" id="1.25.40.10:FF:000017">
    <property type="entry name" value="NADPH oxidase regulator NoxR"/>
    <property type="match status" value="1"/>
</dbReference>
<dbReference type="SUPFAM" id="SSF50044">
    <property type="entry name" value="SH3-domain"/>
    <property type="match status" value="2"/>
</dbReference>
<proteinExistence type="inferred from homology"/>
<dbReference type="GO" id="GO:0005737">
    <property type="term" value="C:cytoplasm"/>
    <property type="evidence" value="ECO:0007669"/>
    <property type="project" value="UniProtKB-SubCell"/>
</dbReference>
<evidence type="ECO:0000259" key="10">
    <source>
        <dbReference type="PROSITE" id="PS51745"/>
    </source>
</evidence>
<dbReference type="CTD" id="10811"/>
<dbReference type="Pfam" id="PF13174">
    <property type="entry name" value="TPR_6"/>
    <property type="match status" value="1"/>
</dbReference>
<evidence type="ECO:0000313" key="12">
    <source>
        <dbReference type="Proteomes" id="UP000050525"/>
    </source>
</evidence>
<feature type="domain" description="SH3" evidence="9">
    <location>
        <begin position="453"/>
        <end position="512"/>
    </location>
</feature>
<feature type="domain" description="PB1" evidence="10">
    <location>
        <begin position="367"/>
        <end position="446"/>
    </location>
</feature>
<dbReference type="Pfam" id="PF00018">
    <property type="entry name" value="SH3_1"/>
    <property type="match status" value="1"/>
</dbReference>
<dbReference type="SMART" id="SM00326">
    <property type="entry name" value="SH3"/>
    <property type="match status" value="2"/>
</dbReference>
<dbReference type="PROSITE" id="PS50002">
    <property type="entry name" value="SH3"/>
    <property type="match status" value="1"/>
</dbReference>
<evidence type="ECO:0000256" key="2">
    <source>
        <dbReference type="ARBA" id="ARBA00008051"/>
    </source>
</evidence>
<dbReference type="InterPro" id="IPR019734">
    <property type="entry name" value="TPR_rpt"/>
</dbReference>
<evidence type="ECO:0000259" key="9">
    <source>
        <dbReference type="PROSITE" id="PS50002"/>
    </source>
</evidence>
<dbReference type="PANTHER" id="PTHR15175">
    <property type="entry name" value="NEUTROPHIL CYTOSOLIC FACTOR 2, NEUTROPHIL NADPH OXIDASE FACTOR 2"/>
    <property type="match status" value="1"/>
</dbReference>
<evidence type="ECO:0000256" key="6">
    <source>
        <dbReference type="ARBA" id="ARBA00022803"/>
    </source>
</evidence>
<dbReference type="PRINTS" id="PR00499">
    <property type="entry name" value="P67PHOX"/>
</dbReference>
<evidence type="ECO:0000256" key="3">
    <source>
        <dbReference type="ARBA" id="ARBA00022443"/>
    </source>
</evidence>
<keyword evidence="5" id="KW-0677">Repeat</keyword>
<dbReference type="InterPro" id="IPR036028">
    <property type="entry name" value="SH3-like_dom_sf"/>
</dbReference>
<evidence type="ECO:0000256" key="8">
    <source>
        <dbReference type="SAM" id="MobiDB-lite"/>
    </source>
</evidence>